<protein>
    <submittedName>
        <fullName evidence="2">Uncharacterized protein</fullName>
    </submittedName>
</protein>
<keyword evidence="3" id="KW-1185">Reference proteome</keyword>
<gene>
    <name evidence="2" type="ORF">SADUNF_Sadunf17G0079200</name>
</gene>
<proteinExistence type="predicted"/>
<feature type="compositionally biased region" description="Basic and acidic residues" evidence="1">
    <location>
        <begin position="21"/>
        <end position="43"/>
    </location>
</feature>
<dbReference type="OrthoDB" id="444265at2759"/>
<dbReference type="AlphaFoldDB" id="A0A835J7Z3"/>
<comment type="caution">
    <text evidence="2">The sequence shown here is derived from an EMBL/GenBank/DDBJ whole genome shotgun (WGS) entry which is preliminary data.</text>
</comment>
<name>A0A835J7Z3_9ROSI</name>
<evidence type="ECO:0000313" key="2">
    <source>
        <dbReference type="EMBL" id="KAF9663699.1"/>
    </source>
</evidence>
<accession>A0A835J7Z3</accession>
<organism evidence="2 3">
    <name type="scientific">Salix dunnii</name>
    <dbReference type="NCBI Taxonomy" id="1413687"/>
    <lineage>
        <taxon>Eukaryota</taxon>
        <taxon>Viridiplantae</taxon>
        <taxon>Streptophyta</taxon>
        <taxon>Embryophyta</taxon>
        <taxon>Tracheophyta</taxon>
        <taxon>Spermatophyta</taxon>
        <taxon>Magnoliopsida</taxon>
        <taxon>eudicotyledons</taxon>
        <taxon>Gunneridae</taxon>
        <taxon>Pentapetalae</taxon>
        <taxon>rosids</taxon>
        <taxon>fabids</taxon>
        <taxon>Malpighiales</taxon>
        <taxon>Salicaceae</taxon>
        <taxon>Saliceae</taxon>
        <taxon>Salix</taxon>
    </lineage>
</organism>
<feature type="region of interest" description="Disordered" evidence="1">
    <location>
        <begin position="1"/>
        <end position="51"/>
    </location>
</feature>
<evidence type="ECO:0000313" key="3">
    <source>
        <dbReference type="Proteomes" id="UP000657918"/>
    </source>
</evidence>
<dbReference type="EMBL" id="JADGMS010000017">
    <property type="protein sequence ID" value="KAF9663699.1"/>
    <property type="molecule type" value="Genomic_DNA"/>
</dbReference>
<sequence length="236" mass="26836">MANTKRRKPGEEEKDPSSYSAKEHPWDRDFREEDTRASCRELSEGENLLATESKPAEVKMYQDGNLMANEREAVEKKGSLEVAGKDDEKYQIYESIAKKEISSATLVLDESMYSLFYDANEDIESSFRNDHKSPEYFSFQQELPETDSKGSSMIRESNVEFYSTRTPLSTARLEEMVSLSLPVKDLSENDHKKGRKENQTLELDALEPSCKVGSQGNFTANVLVNLSSTFQWPSLV</sequence>
<dbReference type="Proteomes" id="UP000657918">
    <property type="component" value="Unassembled WGS sequence"/>
</dbReference>
<reference evidence="2 3" key="1">
    <citation type="submission" date="2020-10" db="EMBL/GenBank/DDBJ databases">
        <title>Plant Genome Project.</title>
        <authorList>
            <person name="Zhang R.-G."/>
        </authorList>
    </citation>
    <scope>NUCLEOTIDE SEQUENCE [LARGE SCALE GENOMIC DNA]</scope>
    <source>
        <strain evidence="2">FAFU-HL-1</strain>
        <tissue evidence="2">Leaf</tissue>
    </source>
</reference>
<evidence type="ECO:0000256" key="1">
    <source>
        <dbReference type="SAM" id="MobiDB-lite"/>
    </source>
</evidence>